<reference evidence="1" key="1">
    <citation type="submission" date="2021-05" db="EMBL/GenBank/DDBJ databases">
        <authorList>
            <person name="Pan Q."/>
            <person name="Jouanno E."/>
            <person name="Zahm M."/>
            <person name="Klopp C."/>
            <person name="Cabau C."/>
            <person name="Louis A."/>
            <person name="Berthelot C."/>
            <person name="Parey E."/>
            <person name="Roest Crollius H."/>
            <person name="Montfort J."/>
            <person name="Robinson-Rechavi M."/>
            <person name="Bouchez O."/>
            <person name="Lampietro C."/>
            <person name="Lopez Roques C."/>
            <person name="Donnadieu C."/>
            <person name="Postlethwait J."/>
            <person name="Bobe J."/>
            <person name="Dillon D."/>
            <person name="Chandos A."/>
            <person name="von Hippel F."/>
            <person name="Guiguen Y."/>
        </authorList>
    </citation>
    <scope>NUCLEOTIDE SEQUENCE</scope>
    <source>
        <strain evidence="1">YG-Jan2019</strain>
    </source>
</reference>
<sequence length="91" mass="9773">MKVCFGNDPASRRSSSELPDLMAPSHQLRVRSSNDDDDLTDAKDCHGPSTPPPERKMNFTGRNGSRDYLSGAGPGREEAANQAAISGPDEK</sequence>
<organism evidence="1 2">
    <name type="scientific">Dallia pectoralis</name>
    <name type="common">Alaska blackfish</name>
    <dbReference type="NCBI Taxonomy" id="75939"/>
    <lineage>
        <taxon>Eukaryota</taxon>
        <taxon>Metazoa</taxon>
        <taxon>Chordata</taxon>
        <taxon>Craniata</taxon>
        <taxon>Vertebrata</taxon>
        <taxon>Euteleostomi</taxon>
        <taxon>Actinopterygii</taxon>
        <taxon>Neopterygii</taxon>
        <taxon>Teleostei</taxon>
        <taxon>Protacanthopterygii</taxon>
        <taxon>Esociformes</taxon>
        <taxon>Umbridae</taxon>
        <taxon>Dallia</taxon>
    </lineage>
</organism>
<dbReference type="EMBL" id="CM055735">
    <property type="protein sequence ID" value="KAJ8008050.1"/>
    <property type="molecule type" value="Genomic_DNA"/>
</dbReference>
<name>A0ACC2GXB8_DALPE</name>
<dbReference type="Proteomes" id="UP001157502">
    <property type="component" value="Chromosome 8"/>
</dbReference>
<keyword evidence="2" id="KW-1185">Reference proteome</keyword>
<comment type="caution">
    <text evidence="1">The sequence shown here is derived from an EMBL/GenBank/DDBJ whole genome shotgun (WGS) entry which is preliminary data.</text>
</comment>
<evidence type="ECO:0000313" key="1">
    <source>
        <dbReference type="EMBL" id="KAJ8008050.1"/>
    </source>
</evidence>
<proteinExistence type="predicted"/>
<evidence type="ECO:0000313" key="2">
    <source>
        <dbReference type="Proteomes" id="UP001157502"/>
    </source>
</evidence>
<gene>
    <name evidence="1" type="ORF">DPEC_G00100750</name>
</gene>
<accession>A0ACC2GXB8</accession>
<protein>
    <submittedName>
        <fullName evidence="1">Uncharacterized protein</fullName>
    </submittedName>
</protein>